<dbReference type="Proteomes" id="UP000786811">
    <property type="component" value="Unassembled WGS sequence"/>
</dbReference>
<name>A0A8J2N0S9_COTCN</name>
<proteinExistence type="predicted"/>
<gene>
    <name evidence="1" type="ORF">HICCMSTLAB_LOCUS13935</name>
</gene>
<dbReference type="AlphaFoldDB" id="A0A8J2N0S9"/>
<accession>A0A8J2N0S9</accession>
<comment type="caution">
    <text evidence="1">The sequence shown here is derived from an EMBL/GenBank/DDBJ whole genome shotgun (WGS) entry which is preliminary data.</text>
</comment>
<protein>
    <submittedName>
        <fullName evidence="1">Uncharacterized protein</fullName>
    </submittedName>
</protein>
<evidence type="ECO:0000313" key="1">
    <source>
        <dbReference type="EMBL" id="CAG5109299.1"/>
    </source>
</evidence>
<dbReference type="EMBL" id="CAJNRD030001124">
    <property type="protein sequence ID" value="CAG5109299.1"/>
    <property type="molecule type" value="Genomic_DNA"/>
</dbReference>
<sequence>MTWEGTLRLPSNQQLFLRLGDNAICGYELISTCEYSPEKRKLNPRHQIHTITIVRVPIFLVTCLDTHRWTFAAGASSQANDSLNATMTSHYPKSRCYSQTASGDFRFGCAIGKKNLGERYIQEAATKRLLSPGFHTNKYVNRRKKNSKTTICKSEVS</sequence>
<reference evidence="1" key="1">
    <citation type="submission" date="2021-04" db="EMBL/GenBank/DDBJ databases">
        <authorList>
            <person name="Chebbi M.A.C M."/>
        </authorList>
    </citation>
    <scope>NUCLEOTIDE SEQUENCE</scope>
</reference>
<organism evidence="1 2">
    <name type="scientific">Cotesia congregata</name>
    <name type="common">Parasitoid wasp</name>
    <name type="synonym">Apanteles congregatus</name>
    <dbReference type="NCBI Taxonomy" id="51543"/>
    <lineage>
        <taxon>Eukaryota</taxon>
        <taxon>Metazoa</taxon>
        <taxon>Ecdysozoa</taxon>
        <taxon>Arthropoda</taxon>
        <taxon>Hexapoda</taxon>
        <taxon>Insecta</taxon>
        <taxon>Pterygota</taxon>
        <taxon>Neoptera</taxon>
        <taxon>Endopterygota</taxon>
        <taxon>Hymenoptera</taxon>
        <taxon>Apocrita</taxon>
        <taxon>Ichneumonoidea</taxon>
        <taxon>Braconidae</taxon>
        <taxon>Microgastrinae</taxon>
        <taxon>Cotesia</taxon>
    </lineage>
</organism>
<dbReference type="OrthoDB" id="6095482at2759"/>
<evidence type="ECO:0000313" key="2">
    <source>
        <dbReference type="Proteomes" id="UP000786811"/>
    </source>
</evidence>
<keyword evidence="2" id="KW-1185">Reference proteome</keyword>